<keyword evidence="4" id="KW-1185">Reference proteome</keyword>
<proteinExistence type="predicted"/>
<dbReference type="InterPro" id="IPR056138">
    <property type="entry name" value="DUF7721"/>
</dbReference>
<evidence type="ECO:0000313" key="3">
    <source>
        <dbReference type="EMBL" id="CAG8290787.1"/>
    </source>
</evidence>
<sequence>MSYRNEQYGSGSGASSNYYDQNQDFSRNDSYGNQGNQNHGRQENYGNSGDNYGSHGGNQGGYGQESYGNSNSNSSYGRQESHGNQGYGQESYGNSNSNSNYGRQESHGQNYGQESHGRHNSNSNYGDDDFSSAASHAQEHHSSEDKSLFSSALSFIQERKGKYSGSEGEVDEQHAVNAHQAMYGSGSSSQNHDSNTVGAGAAMQALKMFTGGGSGGSSSDGGMDKNKLIGLAMAQAGKLWDEKQSSGGNVSGDKQTAVNSAAEMALKMYMKSQGGGVGGTGGAGGASGLLSLASKFL</sequence>
<dbReference type="AlphaFoldDB" id="A0A9W4IIN0"/>
<feature type="compositionally biased region" description="Basic and acidic residues" evidence="1">
    <location>
        <begin position="137"/>
        <end position="147"/>
    </location>
</feature>
<comment type="caution">
    <text evidence="3">The sequence shown here is derived from an EMBL/GenBank/DDBJ whole genome shotgun (WGS) entry which is preliminary data.</text>
</comment>
<accession>A0A9W4IIN0</accession>
<feature type="compositionally biased region" description="Low complexity" evidence="1">
    <location>
        <begin position="87"/>
        <end position="102"/>
    </location>
</feature>
<organism evidence="3 4">
    <name type="scientific">Penicillium salamii</name>
    <dbReference type="NCBI Taxonomy" id="1612424"/>
    <lineage>
        <taxon>Eukaryota</taxon>
        <taxon>Fungi</taxon>
        <taxon>Dikarya</taxon>
        <taxon>Ascomycota</taxon>
        <taxon>Pezizomycotina</taxon>
        <taxon>Eurotiomycetes</taxon>
        <taxon>Eurotiomycetidae</taxon>
        <taxon>Eurotiales</taxon>
        <taxon>Aspergillaceae</taxon>
        <taxon>Penicillium</taxon>
    </lineage>
</organism>
<dbReference type="Proteomes" id="UP001152649">
    <property type="component" value="Unassembled WGS sequence"/>
</dbReference>
<gene>
    <name evidence="3" type="ORF">PSALAMII_LOCUS1636</name>
</gene>
<dbReference type="EMBL" id="CAJVPG010000055">
    <property type="protein sequence ID" value="CAG8290787.1"/>
    <property type="molecule type" value="Genomic_DNA"/>
</dbReference>
<protein>
    <recommendedName>
        <fullName evidence="2">DUF7721 domain-containing protein</fullName>
    </recommendedName>
</protein>
<dbReference type="OrthoDB" id="5599269at2759"/>
<feature type="domain" description="DUF7721" evidence="2">
    <location>
        <begin position="129"/>
        <end position="213"/>
    </location>
</feature>
<feature type="region of interest" description="Disordered" evidence="1">
    <location>
        <begin position="1"/>
        <end position="147"/>
    </location>
</feature>
<evidence type="ECO:0000256" key="1">
    <source>
        <dbReference type="SAM" id="MobiDB-lite"/>
    </source>
</evidence>
<dbReference type="Pfam" id="PF24845">
    <property type="entry name" value="DUF7721"/>
    <property type="match status" value="1"/>
</dbReference>
<evidence type="ECO:0000313" key="4">
    <source>
        <dbReference type="Proteomes" id="UP001152649"/>
    </source>
</evidence>
<dbReference type="PANTHER" id="PTHR39477:SF1">
    <property type="entry name" value="BETA-FLANKING PROTEIN"/>
    <property type="match status" value="1"/>
</dbReference>
<feature type="compositionally biased region" description="Gly residues" evidence="1">
    <location>
        <begin position="54"/>
        <end position="63"/>
    </location>
</feature>
<feature type="compositionally biased region" description="Polar residues" evidence="1">
    <location>
        <begin position="20"/>
        <end position="48"/>
    </location>
</feature>
<feature type="compositionally biased region" description="Low complexity" evidence="1">
    <location>
        <begin position="64"/>
        <end position="77"/>
    </location>
</feature>
<reference evidence="3" key="1">
    <citation type="submission" date="2021-07" db="EMBL/GenBank/DDBJ databases">
        <authorList>
            <person name="Branca A.L. A."/>
        </authorList>
    </citation>
    <scope>NUCLEOTIDE SEQUENCE</scope>
</reference>
<dbReference type="PANTHER" id="PTHR39477">
    <property type="entry name" value="CHROMOSOME 8, WHOLE GENOME SHOTGUN SEQUENCE"/>
    <property type="match status" value="1"/>
</dbReference>
<evidence type="ECO:0000259" key="2">
    <source>
        <dbReference type="Pfam" id="PF24845"/>
    </source>
</evidence>
<name>A0A9W4IIN0_9EURO</name>